<dbReference type="GeneID" id="63701572"/>
<dbReference type="InterPro" id="IPR036864">
    <property type="entry name" value="Zn2-C6_fun-type_DNA-bd_sf"/>
</dbReference>
<dbReference type="PANTHER" id="PTHR40626:SF3">
    <property type="entry name" value="TRANSCRIPTION FACTOR WITH C2H2 AND ZN(2)-CYS(6) DNA BINDING DOMAIN (EUROFUNG)-RELATED"/>
    <property type="match status" value="1"/>
</dbReference>
<dbReference type="InterPro" id="IPR007219">
    <property type="entry name" value="XnlR_reg_dom"/>
</dbReference>
<keyword evidence="9" id="KW-0539">Nucleus</keyword>
<evidence type="ECO:0000313" key="14">
    <source>
        <dbReference type="Proteomes" id="UP000019804"/>
    </source>
</evidence>
<dbReference type="InterPro" id="IPR051059">
    <property type="entry name" value="VerF-like"/>
</dbReference>
<dbReference type="GO" id="GO:0008270">
    <property type="term" value="F:zinc ion binding"/>
    <property type="evidence" value="ECO:0007669"/>
    <property type="project" value="UniProtKB-KW"/>
</dbReference>
<protein>
    <recommendedName>
        <fullName evidence="15">Zn(2)-C6 fungal-type domain-containing protein</fullName>
    </recommendedName>
</protein>
<dbReference type="InterPro" id="IPR036236">
    <property type="entry name" value="Znf_C2H2_sf"/>
</dbReference>
<evidence type="ECO:0000256" key="6">
    <source>
        <dbReference type="ARBA" id="ARBA00023015"/>
    </source>
</evidence>
<dbReference type="PANTHER" id="PTHR40626">
    <property type="entry name" value="MIP31509P"/>
    <property type="match status" value="1"/>
</dbReference>
<evidence type="ECO:0000256" key="4">
    <source>
        <dbReference type="ARBA" id="ARBA00022771"/>
    </source>
</evidence>
<dbReference type="PROSITE" id="PS50048">
    <property type="entry name" value="ZN2_CY6_FUNGAL_2"/>
    <property type="match status" value="1"/>
</dbReference>
<dbReference type="SMART" id="SM00355">
    <property type="entry name" value="ZnF_C2H2"/>
    <property type="match status" value="2"/>
</dbReference>
<keyword evidence="14" id="KW-1185">Reference proteome</keyword>
<evidence type="ECO:0000256" key="1">
    <source>
        <dbReference type="ARBA" id="ARBA00004123"/>
    </source>
</evidence>
<dbReference type="HOGENOM" id="CLU_012538_2_1_1"/>
<dbReference type="GO" id="GO:0000981">
    <property type="term" value="F:DNA-binding transcription factor activity, RNA polymerase II-specific"/>
    <property type="evidence" value="ECO:0007669"/>
    <property type="project" value="InterPro"/>
</dbReference>
<dbReference type="GO" id="GO:0006351">
    <property type="term" value="P:DNA-templated transcription"/>
    <property type="evidence" value="ECO:0007669"/>
    <property type="project" value="InterPro"/>
</dbReference>
<evidence type="ECO:0000256" key="7">
    <source>
        <dbReference type="ARBA" id="ARBA00023125"/>
    </source>
</evidence>
<keyword evidence="7" id="KW-0238">DNA-binding</keyword>
<dbReference type="CDD" id="cd00067">
    <property type="entry name" value="GAL4"/>
    <property type="match status" value="1"/>
</dbReference>
<name>A0A017SDF8_ASPRC</name>
<evidence type="ECO:0000256" key="2">
    <source>
        <dbReference type="ARBA" id="ARBA00022723"/>
    </source>
</evidence>
<organism evidence="13 14">
    <name type="scientific">Aspergillus ruber (strain CBS 135680)</name>
    <dbReference type="NCBI Taxonomy" id="1388766"/>
    <lineage>
        <taxon>Eukaryota</taxon>
        <taxon>Fungi</taxon>
        <taxon>Dikarya</taxon>
        <taxon>Ascomycota</taxon>
        <taxon>Pezizomycotina</taxon>
        <taxon>Eurotiomycetes</taxon>
        <taxon>Eurotiomycetidae</taxon>
        <taxon>Eurotiales</taxon>
        <taxon>Aspergillaceae</taxon>
        <taxon>Aspergillus</taxon>
        <taxon>Aspergillus subgen. Aspergillus</taxon>
    </lineage>
</organism>
<accession>A0A017SDF8</accession>
<evidence type="ECO:0008006" key="15">
    <source>
        <dbReference type="Google" id="ProtNLM"/>
    </source>
</evidence>
<keyword evidence="2" id="KW-0479">Metal-binding</keyword>
<dbReference type="AlphaFoldDB" id="A0A017SDF8"/>
<keyword evidence="5" id="KW-0862">Zinc</keyword>
<evidence type="ECO:0000259" key="12">
    <source>
        <dbReference type="PROSITE" id="PS50157"/>
    </source>
</evidence>
<evidence type="ECO:0000256" key="8">
    <source>
        <dbReference type="ARBA" id="ARBA00023163"/>
    </source>
</evidence>
<dbReference type="SUPFAM" id="SSF57701">
    <property type="entry name" value="Zn2/Cys6 DNA-binding domain"/>
    <property type="match status" value="1"/>
</dbReference>
<dbReference type="Gene3D" id="4.10.240.10">
    <property type="entry name" value="Zn(2)-C6 fungal-type DNA-binding domain"/>
    <property type="match status" value="1"/>
</dbReference>
<dbReference type="InterPro" id="IPR013087">
    <property type="entry name" value="Znf_C2H2_type"/>
</dbReference>
<dbReference type="SUPFAM" id="SSF57667">
    <property type="entry name" value="beta-beta-alpha zinc fingers"/>
    <property type="match status" value="1"/>
</dbReference>
<dbReference type="OrthoDB" id="654211at2759"/>
<dbReference type="Pfam" id="PF00096">
    <property type="entry name" value="zf-C2H2"/>
    <property type="match status" value="1"/>
</dbReference>
<sequence length="611" mass="69302">MSTDTTLSLRCPVCSRAFGRQAHLERHALTHSTDYPFSCSFCDSKYKRSDALRRHWKTCNARLALGSQIPERTLSGKRKQACDRCADRKRACSQGQPCTGCLQYETQCTYQRVKEPRITRDSNSGTGPIKQDRFDASKETSEAVHRFDFLRNFTHASGIDQAYNYKRYLLSEPELPLERTCASNPWEFFFDDIEAVLVDDQLDTDLAFPDGLFAEDPVHLKAREIWDTFHPFIERNPTPAVLITDIVEFFSPEHLVSSLDLFWDRWYPHCPIIHRPTFEISRCPALLLSTMVLIGACTSPSSSYRSEAKDLLDMMEEIVFSNPIFSGQTTGLSIDKQSDSQKISALQATYFMCIMQKWDGNDAAKLRIQRNRFTIFVAATRAMGLARATHGNFSITSDFGTDQWHKYIENEELIRYELPRMVLAEMNIDLTCPEDWFQASSPSEFLAAVQSNRWRKGRTPLLTEVVRDLFTNHSQPEECNLLWGASKLNLFTIASAIHGLIFHEKMSFTQVSSSTGPIGTALERWGQAWEKVIATLPSSVVVNEAWKEDGFMQHAGEFAALARVHLQQNDPITSFTQDSMGSSDGSMATFDQTTMKTVSDLIQAVESLSLH</sequence>
<evidence type="ECO:0000256" key="9">
    <source>
        <dbReference type="ARBA" id="ARBA00023242"/>
    </source>
</evidence>
<evidence type="ECO:0000259" key="11">
    <source>
        <dbReference type="PROSITE" id="PS50048"/>
    </source>
</evidence>
<reference evidence="14" key="1">
    <citation type="journal article" date="2014" name="Nat. Commun.">
        <title>Genomic adaptations of the halophilic Dead Sea filamentous fungus Eurotium rubrum.</title>
        <authorList>
            <person name="Kis-Papo T."/>
            <person name="Weig A.R."/>
            <person name="Riley R."/>
            <person name="Persoh D."/>
            <person name="Salamov A."/>
            <person name="Sun H."/>
            <person name="Lipzen A."/>
            <person name="Wasser S.P."/>
            <person name="Rambold G."/>
            <person name="Grigoriev I.V."/>
            <person name="Nevo E."/>
        </authorList>
    </citation>
    <scope>NUCLEOTIDE SEQUENCE [LARGE SCALE GENOMIC DNA]</scope>
    <source>
        <strain evidence="14">CBS 135680</strain>
    </source>
</reference>
<dbReference type="Pfam" id="PF04082">
    <property type="entry name" value="Fungal_trans"/>
    <property type="match status" value="1"/>
</dbReference>
<dbReference type="GO" id="GO:0000978">
    <property type="term" value="F:RNA polymerase II cis-regulatory region sequence-specific DNA binding"/>
    <property type="evidence" value="ECO:0007669"/>
    <property type="project" value="InterPro"/>
</dbReference>
<gene>
    <name evidence="13" type="ORF">EURHEDRAFT_516185</name>
</gene>
<dbReference type="STRING" id="1388766.A0A017SDF8"/>
<dbReference type="Pfam" id="PF00172">
    <property type="entry name" value="Zn_clus"/>
    <property type="match status" value="1"/>
</dbReference>
<dbReference type="GO" id="GO:0000785">
    <property type="term" value="C:chromatin"/>
    <property type="evidence" value="ECO:0007669"/>
    <property type="project" value="TreeGrafter"/>
</dbReference>
<keyword evidence="8" id="KW-0804">Transcription</keyword>
<keyword evidence="6" id="KW-0805">Transcription regulation</keyword>
<dbReference type="GO" id="GO:0005634">
    <property type="term" value="C:nucleus"/>
    <property type="evidence" value="ECO:0007669"/>
    <property type="project" value="UniProtKB-SubCell"/>
</dbReference>
<evidence type="ECO:0000313" key="13">
    <source>
        <dbReference type="EMBL" id="EYE94270.1"/>
    </source>
</evidence>
<evidence type="ECO:0000256" key="10">
    <source>
        <dbReference type="PROSITE-ProRule" id="PRU00042"/>
    </source>
</evidence>
<keyword evidence="4 10" id="KW-0863">Zinc-finger</keyword>
<comment type="subcellular location">
    <subcellularLocation>
        <location evidence="1">Nucleus</location>
    </subcellularLocation>
</comment>
<dbReference type="PROSITE" id="PS50157">
    <property type="entry name" value="ZINC_FINGER_C2H2_2"/>
    <property type="match status" value="1"/>
</dbReference>
<evidence type="ECO:0000256" key="5">
    <source>
        <dbReference type="ARBA" id="ARBA00022833"/>
    </source>
</evidence>
<dbReference type="Proteomes" id="UP000019804">
    <property type="component" value="Unassembled WGS sequence"/>
</dbReference>
<dbReference type="SMART" id="SM00066">
    <property type="entry name" value="GAL4"/>
    <property type="match status" value="1"/>
</dbReference>
<dbReference type="CDD" id="cd12148">
    <property type="entry name" value="fungal_TF_MHR"/>
    <property type="match status" value="1"/>
</dbReference>
<dbReference type="EMBL" id="KK088427">
    <property type="protein sequence ID" value="EYE94270.1"/>
    <property type="molecule type" value="Genomic_DNA"/>
</dbReference>
<feature type="domain" description="Zn(2)-C6 fungal-type" evidence="11">
    <location>
        <begin position="81"/>
        <end position="110"/>
    </location>
</feature>
<evidence type="ECO:0000256" key="3">
    <source>
        <dbReference type="ARBA" id="ARBA00022737"/>
    </source>
</evidence>
<dbReference type="PROSITE" id="PS00028">
    <property type="entry name" value="ZINC_FINGER_C2H2_1"/>
    <property type="match status" value="1"/>
</dbReference>
<feature type="domain" description="C2H2-type" evidence="12">
    <location>
        <begin position="9"/>
        <end position="36"/>
    </location>
</feature>
<dbReference type="PROSITE" id="PS00463">
    <property type="entry name" value="ZN2_CY6_FUNGAL_1"/>
    <property type="match status" value="1"/>
</dbReference>
<dbReference type="InterPro" id="IPR001138">
    <property type="entry name" value="Zn2Cys6_DnaBD"/>
</dbReference>
<proteinExistence type="predicted"/>
<dbReference type="RefSeq" id="XP_040637958.1">
    <property type="nucleotide sequence ID" value="XM_040786448.1"/>
</dbReference>
<keyword evidence="3" id="KW-0677">Repeat</keyword>
<dbReference type="Gene3D" id="3.30.160.60">
    <property type="entry name" value="Classic Zinc Finger"/>
    <property type="match status" value="2"/>
</dbReference>